<dbReference type="InterPro" id="IPR027373">
    <property type="entry name" value="RHH_dom"/>
</dbReference>
<dbReference type="EMBL" id="CP039704">
    <property type="protein sequence ID" value="QCI79712.1"/>
    <property type="molecule type" value="Genomic_DNA"/>
</dbReference>
<dbReference type="InterPro" id="IPR038268">
    <property type="entry name" value="RHH_sf"/>
</dbReference>
<evidence type="ECO:0000259" key="1">
    <source>
        <dbReference type="Pfam" id="PF13467"/>
    </source>
</evidence>
<evidence type="ECO:0000313" key="2">
    <source>
        <dbReference type="EMBL" id="QCI79712.1"/>
    </source>
</evidence>
<dbReference type="Pfam" id="PF13467">
    <property type="entry name" value="RHH_4"/>
    <property type="match status" value="1"/>
</dbReference>
<dbReference type="Gene3D" id="1.10.3990.20">
    <property type="entry name" value="protein bp1543"/>
    <property type="match status" value="1"/>
</dbReference>
<dbReference type="Proteomes" id="UP000298714">
    <property type="component" value="Chromosome"/>
</dbReference>
<dbReference type="AlphaFoldDB" id="A0A4D7CC51"/>
<feature type="domain" description="Ribbon-helix-helix" evidence="1">
    <location>
        <begin position="6"/>
        <end position="65"/>
    </location>
</feature>
<accession>A0A4D7CC51</accession>
<proteinExistence type="predicted"/>
<organism evidence="2 3">
    <name type="scientific">Hankyongella ginsenosidimutans</name>
    <dbReference type="NCBI Taxonomy" id="1763828"/>
    <lineage>
        <taxon>Bacteria</taxon>
        <taxon>Pseudomonadati</taxon>
        <taxon>Pseudomonadota</taxon>
        <taxon>Alphaproteobacteria</taxon>
        <taxon>Sphingomonadales</taxon>
        <taxon>Sphingomonadaceae</taxon>
        <taxon>Hankyongella</taxon>
    </lineage>
</organism>
<gene>
    <name evidence="2" type="ORF">E6W36_09755</name>
</gene>
<dbReference type="KEGG" id="hgn:E6W36_09755"/>
<evidence type="ECO:0000313" key="3">
    <source>
        <dbReference type="Proteomes" id="UP000298714"/>
    </source>
</evidence>
<sequence length="103" mass="11190">MAKALIKRSVTLMGHQTSLSLEPVFWEALAQAARVEGVSINALVTRIDLTRSGNLSSALRVWLFERAQKALALAQGDDQQAGERDDGAEDGARRELLAKQDDA</sequence>
<keyword evidence="3" id="KW-1185">Reference proteome</keyword>
<protein>
    <recommendedName>
        <fullName evidence="1">Ribbon-helix-helix domain-containing protein</fullName>
    </recommendedName>
</protein>
<reference evidence="3" key="1">
    <citation type="submission" date="2019-04" db="EMBL/GenBank/DDBJ databases">
        <title>Complete genome sequence of Sphingomonas sp. W1-2-3.</title>
        <authorList>
            <person name="Im W.T."/>
        </authorList>
    </citation>
    <scope>NUCLEOTIDE SEQUENCE [LARGE SCALE GENOMIC DNA]</scope>
    <source>
        <strain evidence="3">W1-2-3</strain>
    </source>
</reference>
<name>A0A4D7CC51_9SPHN</name>